<keyword evidence="1" id="KW-0812">Transmembrane</keyword>
<evidence type="ECO:0000256" key="1">
    <source>
        <dbReference type="SAM" id="Phobius"/>
    </source>
</evidence>
<dbReference type="OrthoDB" id="9789468at2"/>
<dbReference type="Pfam" id="PF00175">
    <property type="entry name" value="NAD_binding_1"/>
    <property type="match status" value="1"/>
</dbReference>
<dbReference type="AlphaFoldDB" id="A0A5C7FE85"/>
<proteinExistence type="predicted"/>
<dbReference type="InterPro" id="IPR050415">
    <property type="entry name" value="MRET"/>
</dbReference>
<keyword evidence="4" id="KW-1185">Reference proteome</keyword>
<evidence type="ECO:0000313" key="4">
    <source>
        <dbReference type="Proteomes" id="UP000321907"/>
    </source>
</evidence>
<evidence type="ECO:0000259" key="2">
    <source>
        <dbReference type="PROSITE" id="PS51384"/>
    </source>
</evidence>
<feature type="domain" description="FAD-binding FR-type" evidence="2">
    <location>
        <begin position="55"/>
        <end position="160"/>
    </location>
</feature>
<dbReference type="SUPFAM" id="SSF52343">
    <property type="entry name" value="Ferredoxin reductase-like, C-terminal NADP-linked domain"/>
    <property type="match status" value="1"/>
</dbReference>
<dbReference type="InterPro" id="IPR017927">
    <property type="entry name" value="FAD-bd_FR_type"/>
</dbReference>
<dbReference type="InterPro" id="IPR001709">
    <property type="entry name" value="Flavoprot_Pyr_Nucl_cyt_Rdtase"/>
</dbReference>
<dbReference type="PANTHER" id="PTHR47354:SF5">
    <property type="entry name" value="PROTEIN RFBI"/>
    <property type="match status" value="1"/>
</dbReference>
<dbReference type="EMBL" id="VOXD01000014">
    <property type="protein sequence ID" value="TXF89387.1"/>
    <property type="molecule type" value="Genomic_DNA"/>
</dbReference>
<keyword evidence="1" id="KW-0472">Membrane</keyword>
<dbReference type="InterPro" id="IPR017938">
    <property type="entry name" value="Riboflavin_synthase-like_b-brl"/>
</dbReference>
<dbReference type="Gene3D" id="2.40.30.10">
    <property type="entry name" value="Translation factors"/>
    <property type="match status" value="1"/>
</dbReference>
<dbReference type="InterPro" id="IPR039261">
    <property type="entry name" value="FNR_nucleotide-bd"/>
</dbReference>
<dbReference type="Gene3D" id="3.40.50.80">
    <property type="entry name" value="Nucleotide-binding domain of ferredoxin-NADP reductase (FNR) module"/>
    <property type="match status" value="1"/>
</dbReference>
<protein>
    <submittedName>
        <fullName evidence="3">Oxidoreductase</fullName>
    </submittedName>
</protein>
<dbReference type="InterPro" id="IPR001433">
    <property type="entry name" value="OxRdtase_FAD/NAD-bd"/>
</dbReference>
<keyword evidence="1" id="KW-1133">Transmembrane helix</keyword>
<accession>A0A5C7FE85</accession>
<gene>
    <name evidence="3" type="ORF">FUA23_10490</name>
</gene>
<dbReference type="PRINTS" id="PR00371">
    <property type="entry name" value="FPNCR"/>
</dbReference>
<dbReference type="PANTHER" id="PTHR47354">
    <property type="entry name" value="NADH OXIDOREDUCTASE HCR"/>
    <property type="match status" value="1"/>
</dbReference>
<dbReference type="PROSITE" id="PS51384">
    <property type="entry name" value="FAD_FR"/>
    <property type="match status" value="1"/>
</dbReference>
<feature type="transmembrane region" description="Helical" evidence="1">
    <location>
        <begin position="21"/>
        <end position="41"/>
    </location>
</feature>
<sequence>MNRKKFGNTSTSGDMRWLLAMIAWWFEFLCCALLHINMFIFRPLLLPPSTLPPMPKWKPARITRIEQRSPSVRSFWLELPDRDVLDFRPGQFLTLDLPIGETRRDGWRSYSIAAAPDGSNQAELCIVRLPEGKGTGYLFEGADIGSEVMTKEPAGVFTLPEGPLENDIVMICTGTGVAPFRAMLQDRLGKETVNFHLIFGCRTAQDILYREEFEEMARAHPNFTYSVALSREETEGSASIEVTKGYVHPIYEEKYAELHSNIRFYLCGWAVMVDEAKERLLKLGYPKEQIIEELYG</sequence>
<dbReference type="Proteomes" id="UP000321907">
    <property type="component" value="Unassembled WGS sequence"/>
</dbReference>
<reference evidence="3 4" key="1">
    <citation type="submission" date="2019-08" db="EMBL/GenBank/DDBJ databases">
        <title>Lewinella sp. strain SSH13 Genome sequencing and assembly.</title>
        <authorList>
            <person name="Kim I."/>
        </authorList>
    </citation>
    <scope>NUCLEOTIDE SEQUENCE [LARGE SCALE GENOMIC DNA]</scope>
    <source>
        <strain evidence="3 4">SSH13</strain>
    </source>
</reference>
<comment type="caution">
    <text evidence="3">The sequence shown here is derived from an EMBL/GenBank/DDBJ whole genome shotgun (WGS) entry which is preliminary data.</text>
</comment>
<dbReference type="Pfam" id="PF00970">
    <property type="entry name" value="FAD_binding_6"/>
    <property type="match status" value="1"/>
</dbReference>
<evidence type="ECO:0000313" key="3">
    <source>
        <dbReference type="EMBL" id="TXF89387.1"/>
    </source>
</evidence>
<name>A0A5C7FE85_9BACT</name>
<dbReference type="PRINTS" id="PR00410">
    <property type="entry name" value="PHEHYDRXLASE"/>
</dbReference>
<dbReference type="GO" id="GO:0016491">
    <property type="term" value="F:oxidoreductase activity"/>
    <property type="evidence" value="ECO:0007669"/>
    <property type="project" value="InterPro"/>
</dbReference>
<dbReference type="SUPFAM" id="SSF63380">
    <property type="entry name" value="Riboflavin synthase domain-like"/>
    <property type="match status" value="1"/>
</dbReference>
<dbReference type="InterPro" id="IPR008333">
    <property type="entry name" value="Cbr1-like_FAD-bd_dom"/>
</dbReference>
<organism evidence="3 4">
    <name type="scientific">Neolewinella aurantiaca</name>
    <dbReference type="NCBI Taxonomy" id="2602767"/>
    <lineage>
        <taxon>Bacteria</taxon>
        <taxon>Pseudomonadati</taxon>
        <taxon>Bacteroidota</taxon>
        <taxon>Saprospiria</taxon>
        <taxon>Saprospirales</taxon>
        <taxon>Lewinellaceae</taxon>
        <taxon>Neolewinella</taxon>
    </lineage>
</organism>